<dbReference type="Proteomes" id="UP000603865">
    <property type="component" value="Unassembled WGS sequence"/>
</dbReference>
<evidence type="ECO:0000256" key="1">
    <source>
        <dbReference type="ARBA" id="ARBA00008635"/>
    </source>
</evidence>
<evidence type="ECO:0000256" key="3">
    <source>
        <dbReference type="PIRSR" id="PIRSR607837-1"/>
    </source>
</evidence>
<dbReference type="PANTHER" id="PTHR37302:SF1">
    <property type="entry name" value="PROTEIN DINB"/>
    <property type="match status" value="1"/>
</dbReference>
<organism evidence="4 5">
    <name type="scientific">Deinococcus ruber</name>
    <dbReference type="NCBI Taxonomy" id="1848197"/>
    <lineage>
        <taxon>Bacteria</taxon>
        <taxon>Thermotogati</taxon>
        <taxon>Deinococcota</taxon>
        <taxon>Deinococci</taxon>
        <taxon>Deinococcales</taxon>
        <taxon>Deinococcaceae</taxon>
        <taxon>Deinococcus</taxon>
    </lineage>
</organism>
<proteinExistence type="inferred from homology"/>
<dbReference type="InterPro" id="IPR007837">
    <property type="entry name" value="DinB"/>
</dbReference>
<reference evidence="4" key="2">
    <citation type="submission" date="2020-09" db="EMBL/GenBank/DDBJ databases">
        <authorList>
            <person name="Sun Q."/>
            <person name="Ohkuma M."/>
        </authorList>
    </citation>
    <scope>NUCLEOTIDE SEQUENCE</scope>
    <source>
        <strain evidence="4">JCM 31311</strain>
    </source>
</reference>
<gene>
    <name evidence="4" type="ORF">GCM10008957_04360</name>
</gene>
<keyword evidence="5" id="KW-1185">Reference proteome</keyword>
<dbReference type="RefSeq" id="WP_229775810.1">
    <property type="nucleotide sequence ID" value="NZ_BMQL01000001.1"/>
</dbReference>
<comment type="caution">
    <text evidence="4">The sequence shown here is derived from an EMBL/GenBank/DDBJ whole genome shotgun (WGS) entry which is preliminary data.</text>
</comment>
<accession>A0A918BX18</accession>
<dbReference type="PANTHER" id="PTHR37302">
    <property type="entry name" value="SLR1116 PROTEIN"/>
    <property type="match status" value="1"/>
</dbReference>
<dbReference type="AlphaFoldDB" id="A0A918BX18"/>
<dbReference type="EMBL" id="BMQL01000001">
    <property type="protein sequence ID" value="GGQ95152.1"/>
    <property type="molecule type" value="Genomic_DNA"/>
</dbReference>
<feature type="binding site" evidence="3">
    <location>
        <position position="53"/>
    </location>
    <ligand>
        <name>a divalent metal cation</name>
        <dbReference type="ChEBI" id="CHEBI:60240"/>
    </ligand>
</feature>
<dbReference type="Gene3D" id="1.20.120.450">
    <property type="entry name" value="dinb family like domain"/>
    <property type="match status" value="1"/>
</dbReference>
<evidence type="ECO:0000256" key="2">
    <source>
        <dbReference type="ARBA" id="ARBA00022723"/>
    </source>
</evidence>
<keyword evidence="2 3" id="KW-0479">Metal-binding</keyword>
<protein>
    <submittedName>
        <fullName evidence="4">Damage-inducible protein DinB</fullName>
    </submittedName>
</protein>
<comment type="similarity">
    <text evidence="1">Belongs to the DinB family.</text>
</comment>
<dbReference type="SUPFAM" id="SSF109854">
    <property type="entry name" value="DinB/YfiT-like putative metalloenzymes"/>
    <property type="match status" value="1"/>
</dbReference>
<reference evidence="4" key="1">
    <citation type="journal article" date="2014" name="Int. J. Syst. Evol. Microbiol.">
        <title>Complete genome sequence of Corynebacterium casei LMG S-19264T (=DSM 44701T), isolated from a smear-ripened cheese.</title>
        <authorList>
            <consortium name="US DOE Joint Genome Institute (JGI-PGF)"/>
            <person name="Walter F."/>
            <person name="Albersmeier A."/>
            <person name="Kalinowski J."/>
            <person name="Ruckert C."/>
        </authorList>
    </citation>
    <scope>NUCLEOTIDE SEQUENCE</scope>
    <source>
        <strain evidence="4">JCM 31311</strain>
    </source>
</reference>
<dbReference type="InterPro" id="IPR034660">
    <property type="entry name" value="DinB/YfiT-like"/>
</dbReference>
<name>A0A918BX18_9DEIO</name>
<evidence type="ECO:0000313" key="5">
    <source>
        <dbReference type="Proteomes" id="UP000603865"/>
    </source>
</evidence>
<dbReference type="Pfam" id="PF05163">
    <property type="entry name" value="DinB"/>
    <property type="match status" value="1"/>
</dbReference>
<dbReference type="GO" id="GO:0046872">
    <property type="term" value="F:metal ion binding"/>
    <property type="evidence" value="ECO:0007669"/>
    <property type="project" value="UniProtKB-KW"/>
</dbReference>
<sequence>MSGEAGKMVPALVLESFARNGRVNAALIAALTADDLTRSNGPDGNTIAELLAHMAGFRRGWLSEISPAHAQGLTRASDDAGAPELQAAFEAGDRAALEAVQAAYAEGRTFEAAYSSDPAHFLQHTIVHDSHHRGQIFTLLRQSGRSAEQMDEIEEAVWPIWRE</sequence>
<evidence type="ECO:0000313" key="4">
    <source>
        <dbReference type="EMBL" id="GGQ95152.1"/>
    </source>
</evidence>
<feature type="binding site" evidence="3">
    <location>
        <position position="132"/>
    </location>
    <ligand>
        <name>a divalent metal cation</name>
        <dbReference type="ChEBI" id="CHEBI:60240"/>
    </ligand>
</feature>
<feature type="binding site" evidence="3">
    <location>
        <position position="128"/>
    </location>
    <ligand>
        <name>a divalent metal cation</name>
        <dbReference type="ChEBI" id="CHEBI:60240"/>
    </ligand>
</feature>